<dbReference type="Proteomes" id="UP001433508">
    <property type="component" value="Unassembled WGS sequence"/>
</dbReference>
<proteinExistence type="predicted"/>
<sequence>MTTLKEDRRPSTPANASNQTRNRFQQVQTIHPHIARLLEIFPKDGTKAHGKWKVKSEEVIGRLKKTRHIGMNAETEDKVARLMGLVESAEIRHPYHRENTVVLYGPEIGIYMLRSFDVQPLFDWWDNPVEGEYYGNEKEDQIWEVLMHVMPPLSTLEPCGGVSITSVGLSRIYLTTVEINRGRELHNRLINRRRSELLTWNDWKLSTHIQRSIGFRDSFVSMYEGPTAIVDDYLYRAHHQNVVRNVSVVDGRISVHLGCLGTVLCAVALPEVPIIAGLITAVAASLAPQYRVIIQASIALTVALGAYMMRAMIILIIGDVNLHALWNNDIRCHTKTSMKLLLGLTTEELEAFLILLSKIEPLGIRGTQNCYIIKKTSGPTEVEGVKPARLILWSGSGCIGHAQAGELALITTTIHSNINTQMLVDNSVLVLRYLYGMWHISKMRHVRIDYDDDVTKRLKIDDVAATIKWHATTSAMRPGDDVGAGTVRSGVA</sequence>
<name>A0ACC3T9G4_LIPKO</name>
<dbReference type="EMBL" id="MU971342">
    <property type="protein sequence ID" value="KAK9240074.1"/>
    <property type="molecule type" value="Genomic_DNA"/>
</dbReference>
<evidence type="ECO:0000313" key="1">
    <source>
        <dbReference type="EMBL" id="KAK9240074.1"/>
    </source>
</evidence>
<accession>A0ACC3T9G4</accession>
<gene>
    <name evidence="1" type="ORF">V1525DRAFT_417201</name>
</gene>
<comment type="caution">
    <text evidence="1">The sequence shown here is derived from an EMBL/GenBank/DDBJ whole genome shotgun (WGS) entry which is preliminary data.</text>
</comment>
<evidence type="ECO:0000313" key="2">
    <source>
        <dbReference type="Proteomes" id="UP001433508"/>
    </source>
</evidence>
<reference evidence="2" key="1">
    <citation type="journal article" date="2024" name="Front. Bioeng. Biotechnol.">
        <title>Genome-scale model development and genomic sequencing of the oleaginous clade Lipomyces.</title>
        <authorList>
            <person name="Czajka J.J."/>
            <person name="Han Y."/>
            <person name="Kim J."/>
            <person name="Mondo S.J."/>
            <person name="Hofstad B.A."/>
            <person name="Robles A."/>
            <person name="Haridas S."/>
            <person name="Riley R."/>
            <person name="LaButti K."/>
            <person name="Pangilinan J."/>
            <person name="Andreopoulos W."/>
            <person name="Lipzen A."/>
            <person name="Yan J."/>
            <person name="Wang M."/>
            <person name="Ng V."/>
            <person name="Grigoriev I.V."/>
            <person name="Spatafora J.W."/>
            <person name="Magnuson J.K."/>
            <person name="Baker S.E."/>
            <person name="Pomraning K.R."/>
        </authorList>
    </citation>
    <scope>NUCLEOTIDE SEQUENCE [LARGE SCALE GENOMIC DNA]</scope>
    <source>
        <strain evidence="2">CBS 7786</strain>
    </source>
</reference>
<organism evidence="1 2">
    <name type="scientific">Lipomyces kononenkoae</name>
    <name type="common">Yeast</name>
    <dbReference type="NCBI Taxonomy" id="34357"/>
    <lineage>
        <taxon>Eukaryota</taxon>
        <taxon>Fungi</taxon>
        <taxon>Dikarya</taxon>
        <taxon>Ascomycota</taxon>
        <taxon>Saccharomycotina</taxon>
        <taxon>Lipomycetes</taxon>
        <taxon>Lipomycetales</taxon>
        <taxon>Lipomycetaceae</taxon>
        <taxon>Lipomyces</taxon>
    </lineage>
</organism>
<keyword evidence="2" id="KW-1185">Reference proteome</keyword>
<protein>
    <submittedName>
        <fullName evidence="1">Uncharacterized protein</fullName>
    </submittedName>
</protein>